<dbReference type="Gene3D" id="1.10.10.10">
    <property type="entry name" value="Winged helix-like DNA-binding domain superfamily/Winged helix DNA-binding domain"/>
    <property type="match status" value="1"/>
</dbReference>
<dbReference type="GO" id="GO:0003700">
    <property type="term" value="F:DNA-binding transcription factor activity"/>
    <property type="evidence" value="ECO:0007669"/>
    <property type="project" value="InterPro"/>
</dbReference>
<organism evidence="5">
    <name type="scientific">marine sediment metagenome</name>
    <dbReference type="NCBI Taxonomy" id="412755"/>
    <lineage>
        <taxon>unclassified sequences</taxon>
        <taxon>metagenomes</taxon>
        <taxon>ecological metagenomes</taxon>
    </lineage>
</organism>
<dbReference type="InterPro" id="IPR001845">
    <property type="entry name" value="HTH_ArsR_DNA-bd_dom"/>
</dbReference>
<name>A0A0F9V2E6_9ZZZZ</name>
<dbReference type="NCBIfam" id="NF033788">
    <property type="entry name" value="HTH_metalloreg"/>
    <property type="match status" value="1"/>
</dbReference>
<reference evidence="5" key="1">
    <citation type="journal article" date="2015" name="Nature">
        <title>Complex archaea that bridge the gap between prokaryotes and eukaryotes.</title>
        <authorList>
            <person name="Spang A."/>
            <person name="Saw J.H."/>
            <person name="Jorgensen S.L."/>
            <person name="Zaremba-Niedzwiedzka K."/>
            <person name="Martijn J."/>
            <person name="Lind A.E."/>
            <person name="van Eijk R."/>
            <person name="Schleper C."/>
            <person name="Guy L."/>
            <person name="Ettema T.J."/>
        </authorList>
    </citation>
    <scope>NUCLEOTIDE SEQUENCE</scope>
</reference>
<dbReference type="GO" id="GO:0003677">
    <property type="term" value="F:DNA binding"/>
    <property type="evidence" value="ECO:0007669"/>
    <property type="project" value="UniProtKB-KW"/>
</dbReference>
<dbReference type="SUPFAM" id="SSF46785">
    <property type="entry name" value="Winged helix' DNA-binding domain"/>
    <property type="match status" value="1"/>
</dbReference>
<feature type="domain" description="HTH arsR-type" evidence="4">
    <location>
        <begin position="11"/>
        <end position="105"/>
    </location>
</feature>
<dbReference type="PROSITE" id="PS50987">
    <property type="entry name" value="HTH_ARSR_2"/>
    <property type="match status" value="1"/>
</dbReference>
<evidence type="ECO:0000313" key="5">
    <source>
        <dbReference type="EMBL" id="KKN60053.1"/>
    </source>
</evidence>
<dbReference type="EMBL" id="LAZR01000706">
    <property type="protein sequence ID" value="KKN60053.1"/>
    <property type="molecule type" value="Genomic_DNA"/>
</dbReference>
<evidence type="ECO:0000256" key="3">
    <source>
        <dbReference type="ARBA" id="ARBA00023163"/>
    </source>
</evidence>
<dbReference type="PANTHER" id="PTHR43132">
    <property type="entry name" value="ARSENICAL RESISTANCE OPERON REPRESSOR ARSR-RELATED"/>
    <property type="match status" value="1"/>
</dbReference>
<evidence type="ECO:0000256" key="2">
    <source>
        <dbReference type="ARBA" id="ARBA00023125"/>
    </source>
</evidence>
<dbReference type="InterPro" id="IPR051011">
    <property type="entry name" value="Metal_resp_trans_reg"/>
</dbReference>
<keyword evidence="2" id="KW-0238">DNA-binding</keyword>
<evidence type="ECO:0000256" key="1">
    <source>
        <dbReference type="ARBA" id="ARBA00023015"/>
    </source>
</evidence>
<sequence length="107" mass="12184">MTTKARAKPSLPDEVFSKIAPVLRVLGHPDRLRIVDLLLREDVTVADVAERLDLAPNAVSQHLSGMAAHSIVRRHRDGRRVYYRVVHPVAKSLLQCMYRNAPRGRRR</sequence>
<protein>
    <recommendedName>
        <fullName evidence="4">HTH arsR-type domain-containing protein</fullName>
    </recommendedName>
</protein>
<evidence type="ECO:0000259" key="4">
    <source>
        <dbReference type="PROSITE" id="PS50987"/>
    </source>
</evidence>
<dbReference type="InterPro" id="IPR036390">
    <property type="entry name" value="WH_DNA-bd_sf"/>
</dbReference>
<dbReference type="CDD" id="cd00090">
    <property type="entry name" value="HTH_ARSR"/>
    <property type="match status" value="1"/>
</dbReference>
<keyword evidence="3" id="KW-0804">Transcription</keyword>
<dbReference type="PRINTS" id="PR00778">
    <property type="entry name" value="HTHARSR"/>
</dbReference>
<accession>A0A0F9V2E6</accession>
<dbReference type="SMART" id="SM00418">
    <property type="entry name" value="HTH_ARSR"/>
    <property type="match status" value="1"/>
</dbReference>
<dbReference type="InterPro" id="IPR011991">
    <property type="entry name" value="ArsR-like_HTH"/>
</dbReference>
<comment type="caution">
    <text evidence="5">The sequence shown here is derived from an EMBL/GenBank/DDBJ whole genome shotgun (WGS) entry which is preliminary data.</text>
</comment>
<proteinExistence type="predicted"/>
<dbReference type="PANTHER" id="PTHR43132:SF2">
    <property type="entry name" value="ARSENICAL RESISTANCE OPERON REPRESSOR ARSR-RELATED"/>
    <property type="match status" value="1"/>
</dbReference>
<dbReference type="Pfam" id="PF12840">
    <property type="entry name" value="HTH_20"/>
    <property type="match status" value="1"/>
</dbReference>
<gene>
    <name evidence="5" type="ORF">LCGC14_0535920</name>
</gene>
<dbReference type="AlphaFoldDB" id="A0A0F9V2E6"/>
<keyword evidence="1" id="KW-0805">Transcription regulation</keyword>
<dbReference type="InterPro" id="IPR036388">
    <property type="entry name" value="WH-like_DNA-bd_sf"/>
</dbReference>